<dbReference type="Proteomes" id="UP001152622">
    <property type="component" value="Chromosome 13"/>
</dbReference>
<evidence type="ECO:0000313" key="3">
    <source>
        <dbReference type="Proteomes" id="UP001152622"/>
    </source>
</evidence>
<gene>
    <name evidence="2" type="ORF">SKAU_G00314700</name>
</gene>
<feature type="compositionally biased region" description="Basic residues" evidence="1">
    <location>
        <begin position="242"/>
        <end position="251"/>
    </location>
</feature>
<proteinExistence type="predicted"/>
<keyword evidence="3" id="KW-1185">Reference proteome</keyword>
<dbReference type="AlphaFoldDB" id="A0A9Q1IKM8"/>
<organism evidence="2 3">
    <name type="scientific">Synaphobranchus kaupii</name>
    <name type="common">Kaup's arrowtooth eel</name>
    <dbReference type="NCBI Taxonomy" id="118154"/>
    <lineage>
        <taxon>Eukaryota</taxon>
        <taxon>Metazoa</taxon>
        <taxon>Chordata</taxon>
        <taxon>Craniata</taxon>
        <taxon>Vertebrata</taxon>
        <taxon>Euteleostomi</taxon>
        <taxon>Actinopterygii</taxon>
        <taxon>Neopterygii</taxon>
        <taxon>Teleostei</taxon>
        <taxon>Anguilliformes</taxon>
        <taxon>Synaphobranchidae</taxon>
        <taxon>Synaphobranchus</taxon>
    </lineage>
</organism>
<accession>A0A9Q1IKM8</accession>
<protein>
    <submittedName>
        <fullName evidence="2">Uncharacterized protein</fullName>
    </submittedName>
</protein>
<reference evidence="2" key="1">
    <citation type="journal article" date="2023" name="Science">
        <title>Genome structures resolve the early diversification of teleost fishes.</title>
        <authorList>
            <person name="Parey E."/>
            <person name="Louis A."/>
            <person name="Montfort J."/>
            <person name="Bouchez O."/>
            <person name="Roques C."/>
            <person name="Iampietro C."/>
            <person name="Lluch J."/>
            <person name="Castinel A."/>
            <person name="Donnadieu C."/>
            <person name="Desvignes T."/>
            <person name="Floi Bucao C."/>
            <person name="Jouanno E."/>
            <person name="Wen M."/>
            <person name="Mejri S."/>
            <person name="Dirks R."/>
            <person name="Jansen H."/>
            <person name="Henkel C."/>
            <person name="Chen W.J."/>
            <person name="Zahm M."/>
            <person name="Cabau C."/>
            <person name="Klopp C."/>
            <person name="Thompson A.W."/>
            <person name="Robinson-Rechavi M."/>
            <person name="Braasch I."/>
            <person name="Lecointre G."/>
            <person name="Bobe J."/>
            <person name="Postlethwait J.H."/>
            <person name="Berthelot C."/>
            <person name="Roest Crollius H."/>
            <person name="Guiguen Y."/>
        </authorList>
    </citation>
    <scope>NUCLEOTIDE SEQUENCE</scope>
    <source>
        <strain evidence="2">WJC10195</strain>
    </source>
</reference>
<sequence length="299" mass="32395">MQARFRDHPSEEQERCHVLLSKHRPRSSMVGYRFWPLRGASSGRLAAQSSGAAPQTQLRPAVRISERVPSLNEREEKLQRTEGNFLNATAGDPASSPHLSYGRFQTLKRALAHRSLQFAKMTYKYETTSNNARSVWRSETARFEFPEKTGAQTALAPCSAVGGPDPTAAVSVSRGGTFQRGGRGSRRRRRRNDSAKGGEARSGFRKAGAPAQRGPGAHGNGCATGCAKCSSQTKVPIYPPKGARRPAHRPRVGPANDAAGRNRIPRATVITPGERQAVTLPRGGETVSAPRPRVWVLGS</sequence>
<name>A0A9Q1IKM8_SYNKA</name>
<feature type="region of interest" description="Disordered" evidence="1">
    <location>
        <begin position="156"/>
        <end position="221"/>
    </location>
</feature>
<evidence type="ECO:0000256" key="1">
    <source>
        <dbReference type="SAM" id="MobiDB-lite"/>
    </source>
</evidence>
<evidence type="ECO:0000313" key="2">
    <source>
        <dbReference type="EMBL" id="KAJ8344141.1"/>
    </source>
</evidence>
<comment type="caution">
    <text evidence="2">The sequence shown here is derived from an EMBL/GenBank/DDBJ whole genome shotgun (WGS) entry which is preliminary data.</text>
</comment>
<feature type="region of interest" description="Disordered" evidence="1">
    <location>
        <begin position="233"/>
        <end position="291"/>
    </location>
</feature>
<dbReference type="EMBL" id="JAINUF010000013">
    <property type="protein sequence ID" value="KAJ8344141.1"/>
    <property type="molecule type" value="Genomic_DNA"/>
</dbReference>